<dbReference type="InterPro" id="IPR036291">
    <property type="entry name" value="NAD(P)-bd_dom_sf"/>
</dbReference>
<evidence type="ECO:0000256" key="4">
    <source>
        <dbReference type="RuleBase" id="RU003719"/>
    </source>
</evidence>
<dbReference type="SUPFAM" id="SSF51735">
    <property type="entry name" value="NAD(P)-binding Rossmann-fold domains"/>
    <property type="match status" value="1"/>
</dbReference>
<dbReference type="EMBL" id="JANAFB010000029">
    <property type="protein sequence ID" value="MCP3426563.1"/>
    <property type="molecule type" value="Genomic_DNA"/>
</dbReference>
<feature type="domain" description="D-isomer specific 2-hydroxyacid dehydrogenase NAD-binding" evidence="6">
    <location>
        <begin position="103"/>
        <end position="273"/>
    </location>
</feature>
<evidence type="ECO:0000256" key="3">
    <source>
        <dbReference type="ARBA" id="ARBA00023027"/>
    </source>
</evidence>
<protein>
    <submittedName>
        <fullName evidence="7">Oxidoreductase</fullName>
    </submittedName>
</protein>
<dbReference type="InterPro" id="IPR029753">
    <property type="entry name" value="D-isomer_DH_CS"/>
</dbReference>
<proteinExistence type="inferred from homology"/>
<dbReference type="PROSITE" id="PS00065">
    <property type="entry name" value="D_2_HYDROXYACID_DH_1"/>
    <property type="match status" value="1"/>
</dbReference>
<evidence type="ECO:0000259" key="6">
    <source>
        <dbReference type="Pfam" id="PF02826"/>
    </source>
</evidence>
<comment type="caution">
    <text evidence="7">The sequence shown here is derived from an EMBL/GenBank/DDBJ whole genome shotgun (WGS) entry which is preliminary data.</text>
</comment>
<dbReference type="SUPFAM" id="SSF52283">
    <property type="entry name" value="Formate/glycerate dehydrogenase catalytic domain-like"/>
    <property type="match status" value="1"/>
</dbReference>
<evidence type="ECO:0000313" key="7">
    <source>
        <dbReference type="EMBL" id="MCP3426563.1"/>
    </source>
</evidence>
<dbReference type="Proteomes" id="UP001139502">
    <property type="component" value="Unassembled WGS sequence"/>
</dbReference>
<dbReference type="PANTHER" id="PTHR43761:SF1">
    <property type="entry name" value="D-ISOMER SPECIFIC 2-HYDROXYACID DEHYDROGENASE CATALYTIC DOMAIN-CONTAINING PROTEIN-RELATED"/>
    <property type="match status" value="1"/>
</dbReference>
<evidence type="ECO:0000256" key="1">
    <source>
        <dbReference type="ARBA" id="ARBA00005854"/>
    </source>
</evidence>
<dbReference type="PROSITE" id="PS00671">
    <property type="entry name" value="D_2_HYDROXYACID_DH_3"/>
    <property type="match status" value="1"/>
</dbReference>
<keyword evidence="3" id="KW-0520">NAD</keyword>
<dbReference type="InterPro" id="IPR006139">
    <property type="entry name" value="D-isomer_2_OHA_DH_cat_dom"/>
</dbReference>
<dbReference type="GO" id="GO:0051287">
    <property type="term" value="F:NAD binding"/>
    <property type="evidence" value="ECO:0007669"/>
    <property type="project" value="InterPro"/>
</dbReference>
<feature type="domain" description="D-isomer specific 2-hydroxyacid dehydrogenase catalytic" evidence="5">
    <location>
        <begin position="26"/>
        <end position="302"/>
    </location>
</feature>
<sequence length="306" mass="31919">MGERRLVVGLGPVPPASVEPTLGDGVEFRPEPTPEDLARAEGAIVRAAVPVGEEQLAAMPRLRVLARTGVGTDLVDLDAAARRGIPVAVTPGSNTHAVAEGAFAHLLHLVKRLAPLTELVRGGGWAERASIPVGDLEGATLGIVGYGRIGRRVRELAAAFGMDVLAYDPVAEVPDEIRTERLEDLLGAADAVTLHLPLLERTRHLIDAAALGRMREGAFLVNVSRGGLVDEDAALAALESGRLAGLGLDAFDPEPARPHPLYRHPATVLTPHVMGLSARAAEATFVQAAEAVRAVFDGGAPAATAR</sequence>
<dbReference type="InterPro" id="IPR006140">
    <property type="entry name" value="D-isomer_DH_NAD-bd"/>
</dbReference>
<gene>
    <name evidence="7" type="ORF">NBM05_11260</name>
</gene>
<dbReference type="Pfam" id="PF00389">
    <property type="entry name" value="2-Hacid_dh"/>
    <property type="match status" value="1"/>
</dbReference>
<reference evidence="7" key="1">
    <citation type="submission" date="2022-06" db="EMBL/GenBank/DDBJ databases">
        <title>Rothia sp. isolated from sandalwood seedling.</title>
        <authorList>
            <person name="Tuikhar N."/>
            <person name="Kirdat K."/>
            <person name="Thorat V."/>
            <person name="Swetha P."/>
            <person name="Padma S."/>
            <person name="Sundararaj R."/>
            <person name="Yadav A."/>
        </authorList>
    </citation>
    <scope>NUCLEOTIDE SEQUENCE</scope>
    <source>
        <strain evidence="7">AR01</strain>
    </source>
</reference>
<dbReference type="Gene3D" id="3.40.50.720">
    <property type="entry name" value="NAD(P)-binding Rossmann-like Domain"/>
    <property type="match status" value="2"/>
</dbReference>
<organism evidence="7 8">
    <name type="scientific">Rothia santali</name>
    <dbReference type="NCBI Taxonomy" id="2949643"/>
    <lineage>
        <taxon>Bacteria</taxon>
        <taxon>Bacillati</taxon>
        <taxon>Actinomycetota</taxon>
        <taxon>Actinomycetes</taxon>
        <taxon>Micrococcales</taxon>
        <taxon>Micrococcaceae</taxon>
        <taxon>Rothia</taxon>
    </lineage>
</organism>
<dbReference type="Pfam" id="PF02826">
    <property type="entry name" value="2-Hacid_dh_C"/>
    <property type="match status" value="1"/>
</dbReference>
<dbReference type="GO" id="GO:0016616">
    <property type="term" value="F:oxidoreductase activity, acting on the CH-OH group of donors, NAD or NADP as acceptor"/>
    <property type="evidence" value="ECO:0007669"/>
    <property type="project" value="InterPro"/>
</dbReference>
<name>A0A9X2KIT8_9MICC</name>
<keyword evidence="8" id="KW-1185">Reference proteome</keyword>
<dbReference type="PANTHER" id="PTHR43761">
    <property type="entry name" value="D-ISOMER SPECIFIC 2-HYDROXYACID DEHYDROGENASE FAMILY PROTEIN (AFU_ORTHOLOGUE AFUA_1G13630)"/>
    <property type="match status" value="1"/>
</dbReference>
<dbReference type="InterPro" id="IPR029752">
    <property type="entry name" value="D-isomer_DH_CS1"/>
</dbReference>
<evidence type="ECO:0000256" key="2">
    <source>
        <dbReference type="ARBA" id="ARBA00023002"/>
    </source>
</evidence>
<dbReference type="InterPro" id="IPR050418">
    <property type="entry name" value="D-iso_2-hydroxyacid_DH_PdxB"/>
</dbReference>
<comment type="similarity">
    <text evidence="1 4">Belongs to the D-isomer specific 2-hydroxyacid dehydrogenase family.</text>
</comment>
<dbReference type="AlphaFoldDB" id="A0A9X2KIT8"/>
<keyword evidence="2 4" id="KW-0560">Oxidoreductase</keyword>
<dbReference type="PROSITE" id="PS00670">
    <property type="entry name" value="D_2_HYDROXYACID_DH_2"/>
    <property type="match status" value="1"/>
</dbReference>
<accession>A0A9X2KIT8</accession>
<evidence type="ECO:0000259" key="5">
    <source>
        <dbReference type="Pfam" id="PF00389"/>
    </source>
</evidence>
<dbReference type="RefSeq" id="WP_254167390.1">
    <property type="nucleotide sequence ID" value="NZ_JANAFB010000029.1"/>
</dbReference>
<evidence type="ECO:0000313" key="8">
    <source>
        <dbReference type="Proteomes" id="UP001139502"/>
    </source>
</evidence>